<dbReference type="InterPro" id="IPR027417">
    <property type="entry name" value="P-loop_NTPase"/>
</dbReference>
<evidence type="ECO:0000256" key="1">
    <source>
        <dbReference type="ARBA" id="ARBA00022741"/>
    </source>
</evidence>
<protein>
    <recommendedName>
        <fullName evidence="3">Zeta toxin domain-containing protein</fullName>
    </recommendedName>
</protein>
<evidence type="ECO:0000259" key="3">
    <source>
        <dbReference type="Pfam" id="PF06414"/>
    </source>
</evidence>
<proteinExistence type="predicted"/>
<reference evidence="4" key="1">
    <citation type="submission" date="2023-10" db="EMBL/GenBank/DDBJ databases">
        <title>The first scallop-associated chemosynthetic bacterial symbiont.</title>
        <authorList>
            <person name="Lin Y.-T."/>
            <person name="Sun J."/>
            <person name="Ip J.C.-H."/>
            <person name="He X."/>
            <person name="Gao Z.-M."/>
            <person name="Perez M."/>
            <person name="Xu T."/>
            <person name="Qian P.-Y."/>
            <person name="Qiu J.-W."/>
        </authorList>
    </citation>
    <scope>NUCLEOTIDE SEQUENCE</scope>
    <source>
        <strain evidence="4">Gill1</strain>
    </source>
</reference>
<dbReference type="GO" id="GO:0005524">
    <property type="term" value="F:ATP binding"/>
    <property type="evidence" value="ECO:0007669"/>
    <property type="project" value="UniProtKB-KW"/>
</dbReference>
<dbReference type="PANTHER" id="PTHR39206:SF1">
    <property type="entry name" value="SLL8004 PROTEIN"/>
    <property type="match status" value="1"/>
</dbReference>
<dbReference type="GO" id="GO:0016301">
    <property type="term" value="F:kinase activity"/>
    <property type="evidence" value="ECO:0007669"/>
    <property type="project" value="InterPro"/>
</dbReference>
<keyword evidence="1" id="KW-0547">Nucleotide-binding</keyword>
<evidence type="ECO:0000256" key="2">
    <source>
        <dbReference type="ARBA" id="ARBA00022840"/>
    </source>
</evidence>
<dbReference type="SUPFAM" id="SSF52540">
    <property type="entry name" value="P-loop containing nucleoside triphosphate hydrolases"/>
    <property type="match status" value="1"/>
</dbReference>
<evidence type="ECO:0000313" key="4">
    <source>
        <dbReference type="EMBL" id="WXT99365.1"/>
    </source>
</evidence>
<dbReference type="AlphaFoldDB" id="A0AAU6PEC4"/>
<dbReference type="Gene3D" id="3.40.50.300">
    <property type="entry name" value="P-loop containing nucleotide triphosphate hydrolases"/>
    <property type="match status" value="1"/>
</dbReference>
<accession>A0AAU6PEC4</accession>
<keyword evidence="2" id="KW-0067">ATP-binding</keyword>
<organism evidence="4">
    <name type="scientific">Catillopecten margaritatus gill symbiont</name>
    <dbReference type="NCBI Taxonomy" id="3083288"/>
    <lineage>
        <taxon>Bacteria</taxon>
        <taxon>Pseudomonadati</taxon>
        <taxon>Pseudomonadota</taxon>
        <taxon>Gammaproteobacteria</taxon>
        <taxon>sulfur-oxidizing symbionts</taxon>
    </lineage>
</organism>
<dbReference type="PANTHER" id="PTHR39206">
    <property type="entry name" value="SLL8004 PROTEIN"/>
    <property type="match status" value="1"/>
</dbReference>
<dbReference type="EMBL" id="CP138327">
    <property type="protein sequence ID" value="WXT99365.1"/>
    <property type="molecule type" value="Genomic_DNA"/>
</dbReference>
<sequence>MKKPVLTIIAGPNGSGKTTITEQFLKYKWLEDATYVNPDIIAQEKFGGWNSKESFIKAANYAQEIRENCIKDKKSLVFETVFSTEEKVGFIQQAIDAGFFIRLFFIATTDPAINAKRISERVTKGGHSVPLDKIISRYYKSIANCAKMVNLVDRVYIYDNSIDNADPKLIFRVENNQNNQVLKSYENLSDWTRSMVNCVHALGQSK</sequence>
<gene>
    <name evidence="4" type="ORF">Ctma_0061</name>
</gene>
<feature type="domain" description="Zeta toxin" evidence="3">
    <location>
        <begin position="2"/>
        <end position="161"/>
    </location>
</feature>
<dbReference type="Pfam" id="PF06414">
    <property type="entry name" value="Zeta_toxin"/>
    <property type="match status" value="1"/>
</dbReference>
<dbReference type="InterPro" id="IPR010488">
    <property type="entry name" value="Zeta_toxin_domain"/>
</dbReference>
<name>A0AAU6PEC4_9GAMM</name>